<keyword evidence="2" id="KW-0732">Signal</keyword>
<reference evidence="3" key="1">
    <citation type="submission" date="2024-02" db="EMBL/GenBank/DDBJ databases">
        <authorList>
            <consortium name="ELIXIR-Norway"/>
            <consortium name="Elixir Norway"/>
        </authorList>
    </citation>
    <scope>NUCLEOTIDE SEQUENCE</scope>
</reference>
<feature type="chain" id="PRO_5045548295" evidence="2">
    <location>
        <begin position="27"/>
        <end position="95"/>
    </location>
</feature>
<evidence type="ECO:0000256" key="2">
    <source>
        <dbReference type="SAM" id="SignalP"/>
    </source>
</evidence>
<feature type="transmembrane region" description="Helical" evidence="1">
    <location>
        <begin position="71"/>
        <end position="92"/>
    </location>
</feature>
<evidence type="ECO:0000313" key="3">
    <source>
        <dbReference type="EMBL" id="CAK9266353.1"/>
    </source>
</evidence>
<gene>
    <name evidence="3" type="ORF">CSSPJE1EN1_LOCUS11831</name>
</gene>
<keyword evidence="1" id="KW-0472">Membrane</keyword>
<evidence type="ECO:0000256" key="1">
    <source>
        <dbReference type="SAM" id="Phobius"/>
    </source>
</evidence>
<evidence type="ECO:0000313" key="4">
    <source>
        <dbReference type="Proteomes" id="UP001497444"/>
    </source>
</evidence>
<dbReference type="Proteomes" id="UP001497444">
    <property type="component" value="Chromosome 18"/>
</dbReference>
<feature type="signal peptide" evidence="2">
    <location>
        <begin position="1"/>
        <end position="26"/>
    </location>
</feature>
<dbReference type="EMBL" id="OZ020113">
    <property type="protein sequence ID" value="CAK9266353.1"/>
    <property type="molecule type" value="Genomic_DNA"/>
</dbReference>
<name>A0ABP0WKV4_9BRYO</name>
<keyword evidence="1" id="KW-1133">Transmembrane helix</keyword>
<protein>
    <submittedName>
        <fullName evidence="3">Uncharacterized protein</fullName>
    </submittedName>
</protein>
<accession>A0ABP0WKV4</accession>
<organism evidence="3 4">
    <name type="scientific">Sphagnum jensenii</name>
    <dbReference type="NCBI Taxonomy" id="128206"/>
    <lineage>
        <taxon>Eukaryota</taxon>
        <taxon>Viridiplantae</taxon>
        <taxon>Streptophyta</taxon>
        <taxon>Embryophyta</taxon>
        <taxon>Bryophyta</taxon>
        <taxon>Sphagnophytina</taxon>
        <taxon>Sphagnopsida</taxon>
        <taxon>Sphagnales</taxon>
        <taxon>Sphagnaceae</taxon>
        <taxon>Sphagnum</taxon>
    </lineage>
</organism>
<proteinExistence type="predicted"/>
<keyword evidence="4" id="KW-1185">Reference proteome</keyword>
<sequence>MKKKRAGASFLVLLLRCDLFCDFERALKTLRFCNEGQGGSDMSNCLMLMWQFCVPSVDLQAGIRSTTSTTALLGFLLAVVTVVTFVSFSVIVELC</sequence>
<keyword evidence="1" id="KW-0812">Transmembrane</keyword>